<feature type="non-terminal residue" evidence="2">
    <location>
        <position position="64"/>
    </location>
</feature>
<evidence type="ECO:0000313" key="3">
    <source>
        <dbReference type="Proteomes" id="UP001162483"/>
    </source>
</evidence>
<dbReference type="EMBL" id="CATNWA010014331">
    <property type="protein sequence ID" value="CAI9570560.1"/>
    <property type="molecule type" value="Genomic_DNA"/>
</dbReference>
<comment type="caution">
    <text evidence="2">The sequence shown here is derived from an EMBL/GenBank/DDBJ whole genome shotgun (WGS) entry which is preliminary data.</text>
</comment>
<gene>
    <name evidence="2" type="ORF">SPARVUS_LOCUS7112377</name>
</gene>
<keyword evidence="3" id="KW-1185">Reference proteome</keyword>
<proteinExistence type="predicted"/>
<organism evidence="2 3">
    <name type="scientific">Staurois parvus</name>
    <dbReference type="NCBI Taxonomy" id="386267"/>
    <lineage>
        <taxon>Eukaryota</taxon>
        <taxon>Metazoa</taxon>
        <taxon>Chordata</taxon>
        <taxon>Craniata</taxon>
        <taxon>Vertebrata</taxon>
        <taxon>Euteleostomi</taxon>
        <taxon>Amphibia</taxon>
        <taxon>Batrachia</taxon>
        <taxon>Anura</taxon>
        <taxon>Neobatrachia</taxon>
        <taxon>Ranoidea</taxon>
        <taxon>Ranidae</taxon>
        <taxon>Staurois</taxon>
    </lineage>
</organism>
<feature type="transmembrane region" description="Helical" evidence="1">
    <location>
        <begin position="34"/>
        <end position="51"/>
    </location>
</feature>
<keyword evidence="1" id="KW-0472">Membrane</keyword>
<evidence type="ECO:0000256" key="1">
    <source>
        <dbReference type="SAM" id="Phobius"/>
    </source>
</evidence>
<reference evidence="2" key="1">
    <citation type="submission" date="2023-05" db="EMBL/GenBank/DDBJ databases">
        <authorList>
            <person name="Stuckert A."/>
        </authorList>
    </citation>
    <scope>NUCLEOTIDE SEQUENCE</scope>
</reference>
<sequence length="64" mass="7313">MKKVPGASRALGRCPGFQMVSPPLIHTHILKDSFHFYISLLFHIFMSIVHIKNCHSNGYLCIMQ</sequence>
<accession>A0ABN9DD90</accession>
<keyword evidence="1" id="KW-0812">Transmembrane</keyword>
<protein>
    <submittedName>
        <fullName evidence="2">Uncharacterized protein</fullName>
    </submittedName>
</protein>
<name>A0ABN9DD90_9NEOB</name>
<dbReference type="Proteomes" id="UP001162483">
    <property type="component" value="Unassembled WGS sequence"/>
</dbReference>
<evidence type="ECO:0000313" key="2">
    <source>
        <dbReference type="EMBL" id="CAI9570560.1"/>
    </source>
</evidence>
<keyword evidence="1" id="KW-1133">Transmembrane helix</keyword>